<keyword evidence="9" id="KW-0830">Ubiquinone</keyword>
<sequence length="116" mass="13715">MLGMFVIMIFSVLIILLMLLMNFLISKKLFKSREKMSPFECGFDPLSKSRLPFSMQFYLISIIFLIFDVEIALILPFIYFNSLSMFMVKMNMLVILLVLIFGLYLEWLDGALKWFK</sequence>
<dbReference type="Pfam" id="PF00507">
    <property type="entry name" value="Oxidored_q4"/>
    <property type="match status" value="1"/>
</dbReference>
<organism evidence="10">
    <name type="scientific">Aenasius arizonensis</name>
    <dbReference type="NCBI Taxonomy" id="2058190"/>
    <lineage>
        <taxon>Eukaryota</taxon>
        <taxon>Metazoa</taxon>
        <taxon>Ecdysozoa</taxon>
        <taxon>Arthropoda</taxon>
        <taxon>Hexapoda</taxon>
        <taxon>Insecta</taxon>
        <taxon>Pterygota</taxon>
        <taxon>Neoptera</taxon>
        <taxon>Endopterygota</taxon>
        <taxon>Hymenoptera</taxon>
        <taxon>Apocrita</taxon>
        <taxon>Proctotrupomorpha</taxon>
        <taxon>Chalcidoidea</taxon>
        <taxon>Encyrtidae</taxon>
        <taxon>Tetracneminae</taxon>
        <taxon>Aenasius</taxon>
    </lineage>
</organism>
<evidence type="ECO:0000256" key="9">
    <source>
        <dbReference type="RuleBase" id="RU003640"/>
    </source>
</evidence>
<comment type="function">
    <text evidence="9">Core subunit of the mitochondrial membrane respiratory chain NADH dehydrogenase (Complex I) which catalyzes electron transfer from NADH through the respiratory chain, using ubiquinone as an electron acceptor. Essential for the catalytic activity of complex I.</text>
</comment>
<gene>
    <name evidence="10" type="primary">nad3</name>
</gene>
<evidence type="ECO:0000256" key="7">
    <source>
        <dbReference type="ARBA" id="ARBA00023136"/>
    </source>
</evidence>
<evidence type="ECO:0000256" key="3">
    <source>
        <dbReference type="ARBA" id="ARBA00021007"/>
    </source>
</evidence>
<name>A0A6B9XL18_9HYME</name>
<evidence type="ECO:0000256" key="6">
    <source>
        <dbReference type="ARBA" id="ARBA00022989"/>
    </source>
</evidence>
<dbReference type="GO" id="GO:0030964">
    <property type="term" value="C:NADH dehydrogenase complex"/>
    <property type="evidence" value="ECO:0007669"/>
    <property type="project" value="TreeGrafter"/>
</dbReference>
<comment type="subcellular location">
    <subcellularLocation>
        <location evidence="1">Membrane</location>
    </subcellularLocation>
    <subcellularLocation>
        <location evidence="9">Mitochondrion membrane</location>
        <topology evidence="9">Multi-pass membrane protein</topology>
    </subcellularLocation>
</comment>
<feature type="transmembrane region" description="Helical" evidence="9">
    <location>
        <begin position="57"/>
        <end position="80"/>
    </location>
</feature>
<protein>
    <recommendedName>
        <fullName evidence="3 9">NADH-ubiquinone oxidoreductase chain 3</fullName>
        <ecNumber evidence="9">7.1.1.2</ecNumber>
    </recommendedName>
</protein>
<dbReference type="EMBL" id="MK630013">
    <property type="protein sequence ID" value="QHR84890.1"/>
    <property type="molecule type" value="Genomic_DNA"/>
</dbReference>
<comment type="similarity">
    <text evidence="2 9">Belongs to the complex I subunit 3 family.</text>
</comment>
<keyword evidence="9" id="KW-0520">NAD</keyword>
<evidence type="ECO:0000256" key="8">
    <source>
        <dbReference type="ARBA" id="ARBA00049551"/>
    </source>
</evidence>
<geneLocation type="mitochondrion" evidence="10"/>
<dbReference type="GO" id="GO:0031966">
    <property type="term" value="C:mitochondrial membrane"/>
    <property type="evidence" value="ECO:0007669"/>
    <property type="project" value="UniProtKB-SubCell"/>
</dbReference>
<dbReference type="GO" id="GO:0008137">
    <property type="term" value="F:NADH dehydrogenase (ubiquinone) activity"/>
    <property type="evidence" value="ECO:0007669"/>
    <property type="project" value="UniProtKB-UniRule"/>
</dbReference>
<evidence type="ECO:0000256" key="1">
    <source>
        <dbReference type="ARBA" id="ARBA00004370"/>
    </source>
</evidence>
<evidence type="ECO:0000256" key="4">
    <source>
        <dbReference type="ARBA" id="ARBA00022448"/>
    </source>
</evidence>
<dbReference type="InterPro" id="IPR038430">
    <property type="entry name" value="NDAH_ubi_oxred_su3_sf"/>
</dbReference>
<keyword evidence="7 9" id="KW-0472">Membrane</keyword>
<reference evidence="10" key="1">
    <citation type="journal article" date="2019" name="Mitochondrial DNA Part B Resour">
        <title>The mitochondrial genome of Aenasius arizonensis (Hymenoptera: Encyrtidae) with novel gene order.</title>
        <authorList>
            <person name="Ma Y."/>
            <person name="Zheng B.-Y."/>
            <person name="Zhu J.-C."/>
            <person name="Tang P."/>
            <person name="Chen X.-X."/>
        </authorList>
    </citation>
    <scope>NUCLEOTIDE SEQUENCE</scope>
</reference>
<dbReference type="AlphaFoldDB" id="A0A6B9XL18"/>
<keyword evidence="9" id="KW-0679">Respiratory chain</keyword>
<dbReference type="PANTHER" id="PTHR11058">
    <property type="entry name" value="NADH-UBIQUINONE OXIDOREDUCTASE CHAIN 3"/>
    <property type="match status" value="1"/>
</dbReference>
<proteinExistence type="inferred from homology"/>
<keyword evidence="5 9" id="KW-0812">Transmembrane</keyword>
<keyword evidence="9" id="KW-1278">Translocase</keyword>
<evidence type="ECO:0000256" key="2">
    <source>
        <dbReference type="ARBA" id="ARBA00008472"/>
    </source>
</evidence>
<keyword evidence="9 10" id="KW-0496">Mitochondrion</keyword>
<dbReference type="PANTHER" id="PTHR11058:SF9">
    <property type="entry name" value="NADH-UBIQUINONE OXIDOREDUCTASE CHAIN 3"/>
    <property type="match status" value="1"/>
</dbReference>
<keyword evidence="4 9" id="KW-0813">Transport</keyword>
<keyword evidence="9" id="KW-0249">Electron transport</keyword>
<dbReference type="EC" id="7.1.1.2" evidence="9"/>
<keyword evidence="6 9" id="KW-1133">Transmembrane helix</keyword>
<feature type="transmembrane region" description="Helical" evidence="9">
    <location>
        <begin position="6"/>
        <end position="25"/>
    </location>
</feature>
<evidence type="ECO:0000256" key="5">
    <source>
        <dbReference type="ARBA" id="ARBA00022692"/>
    </source>
</evidence>
<feature type="transmembrane region" description="Helical" evidence="9">
    <location>
        <begin position="86"/>
        <end position="107"/>
    </location>
</feature>
<dbReference type="InterPro" id="IPR000440">
    <property type="entry name" value="NADH_UbQ/plastoQ_OxRdtase_su3"/>
</dbReference>
<dbReference type="Gene3D" id="1.20.58.1610">
    <property type="entry name" value="NADH:ubiquinone/plastoquinone oxidoreductase, chain 3"/>
    <property type="match status" value="1"/>
</dbReference>
<accession>A0A6B9XL18</accession>
<evidence type="ECO:0000313" key="10">
    <source>
        <dbReference type="EMBL" id="QHR84890.1"/>
    </source>
</evidence>
<comment type="catalytic activity">
    <reaction evidence="8 9">
        <text>a ubiquinone + NADH + 5 H(+)(in) = a ubiquinol + NAD(+) + 4 H(+)(out)</text>
        <dbReference type="Rhea" id="RHEA:29091"/>
        <dbReference type="Rhea" id="RHEA-COMP:9565"/>
        <dbReference type="Rhea" id="RHEA-COMP:9566"/>
        <dbReference type="ChEBI" id="CHEBI:15378"/>
        <dbReference type="ChEBI" id="CHEBI:16389"/>
        <dbReference type="ChEBI" id="CHEBI:17976"/>
        <dbReference type="ChEBI" id="CHEBI:57540"/>
        <dbReference type="ChEBI" id="CHEBI:57945"/>
        <dbReference type="EC" id="7.1.1.2"/>
    </reaction>
</comment>